<name>A0A2W7I113_9PROT</name>
<evidence type="ECO:0000256" key="6">
    <source>
        <dbReference type="ARBA" id="ARBA00022777"/>
    </source>
</evidence>
<evidence type="ECO:0000256" key="1">
    <source>
        <dbReference type="ARBA" id="ARBA00000085"/>
    </source>
</evidence>
<keyword evidence="4" id="KW-0808">Transferase</keyword>
<dbReference type="InterPro" id="IPR035965">
    <property type="entry name" value="PAS-like_dom_sf"/>
</dbReference>
<evidence type="ECO:0000256" key="2">
    <source>
        <dbReference type="ARBA" id="ARBA00012438"/>
    </source>
</evidence>
<keyword evidence="12" id="KW-1185">Reference proteome</keyword>
<dbReference type="SUPFAM" id="SSF55785">
    <property type="entry name" value="PYP-like sensor domain (PAS domain)"/>
    <property type="match status" value="1"/>
</dbReference>
<reference evidence="11 12" key="1">
    <citation type="submission" date="2018-06" db="EMBL/GenBank/DDBJ databases">
        <title>Genomic Encyclopedia of Archaeal and Bacterial Type Strains, Phase II (KMG-II): from individual species to whole genera.</title>
        <authorList>
            <person name="Goeker M."/>
        </authorList>
    </citation>
    <scope>NUCLEOTIDE SEQUENCE [LARGE SCALE GENOMIC DNA]</scope>
    <source>
        <strain evidence="11 12">DSM 24525</strain>
    </source>
</reference>
<accession>A0A2W7I113</accession>
<dbReference type="SMART" id="SM00911">
    <property type="entry name" value="HWE_HK"/>
    <property type="match status" value="1"/>
</dbReference>
<dbReference type="GO" id="GO:0005524">
    <property type="term" value="F:ATP binding"/>
    <property type="evidence" value="ECO:0007669"/>
    <property type="project" value="UniProtKB-KW"/>
</dbReference>
<dbReference type="Pfam" id="PF07536">
    <property type="entry name" value="HWE_HK"/>
    <property type="match status" value="1"/>
</dbReference>
<keyword evidence="7" id="KW-0067">ATP-binding</keyword>
<evidence type="ECO:0000256" key="8">
    <source>
        <dbReference type="SAM" id="MobiDB-lite"/>
    </source>
</evidence>
<evidence type="ECO:0000313" key="11">
    <source>
        <dbReference type="EMBL" id="PZW38945.1"/>
    </source>
</evidence>
<evidence type="ECO:0000259" key="10">
    <source>
        <dbReference type="SMART" id="SM00911"/>
    </source>
</evidence>
<dbReference type="OrthoDB" id="341208at2"/>
<dbReference type="InterPro" id="IPR036890">
    <property type="entry name" value="HATPase_C_sf"/>
</dbReference>
<dbReference type="AlphaFoldDB" id="A0A2W7I113"/>
<keyword evidence="3" id="KW-0597">Phosphoprotein</keyword>
<evidence type="ECO:0000256" key="5">
    <source>
        <dbReference type="ARBA" id="ARBA00022741"/>
    </source>
</evidence>
<dbReference type="Pfam" id="PF08448">
    <property type="entry name" value="PAS_4"/>
    <property type="match status" value="1"/>
</dbReference>
<dbReference type="InterPro" id="IPR011102">
    <property type="entry name" value="Sig_transdc_His_kinase_HWE"/>
</dbReference>
<dbReference type="PANTHER" id="PTHR41523">
    <property type="entry name" value="TWO-COMPONENT SYSTEM SENSOR PROTEIN"/>
    <property type="match status" value="1"/>
</dbReference>
<feature type="region of interest" description="Disordered" evidence="8">
    <location>
        <begin position="11"/>
        <end position="30"/>
    </location>
</feature>
<evidence type="ECO:0000256" key="4">
    <source>
        <dbReference type="ARBA" id="ARBA00022679"/>
    </source>
</evidence>
<keyword evidence="6 11" id="KW-0418">Kinase</keyword>
<dbReference type="Gene3D" id="3.30.450.20">
    <property type="entry name" value="PAS domain"/>
    <property type="match status" value="1"/>
</dbReference>
<dbReference type="GO" id="GO:0004673">
    <property type="term" value="F:protein histidine kinase activity"/>
    <property type="evidence" value="ECO:0007669"/>
    <property type="project" value="UniProtKB-EC"/>
</dbReference>
<gene>
    <name evidence="11" type="ORF">C8P66_13228</name>
</gene>
<evidence type="ECO:0000256" key="3">
    <source>
        <dbReference type="ARBA" id="ARBA00022553"/>
    </source>
</evidence>
<dbReference type="Proteomes" id="UP000249688">
    <property type="component" value="Unassembled WGS sequence"/>
</dbReference>
<evidence type="ECO:0000256" key="7">
    <source>
        <dbReference type="ARBA" id="ARBA00022840"/>
    </source>
</evidence>
<evidence type="ECO:0000256" key="9">
    <source>
        <dbReference type="SAM" id="Phobius"/>
    </source>
</evidence>
<feature type="domain" description="Signal transduction histidine kinase HWE region" evidence="10">
    <location>
        <begin position="390"/>
        <end position="471"/>
    </location>
</feature>
<keyword evidence="5" id="KW-0547">Nucleotide-binding</keyword>
<sequence length="583" mass="61252">MLPSATDRLLQDGSGALEQSTPFPPPPGERTMRRRALRSGLGLAAIAFFAGTALAVGAGIWTVTEDIRTTRRLDALALQAEVVIGQLREAETAQRGYLLTVQPEYLVSYNAGVTGARAAASTLLSRAAGVRQPVGVAARAERLRGLTDLKLAELEATLTALRTQGPEATIVLIRTDEGRRLMDEARNEAGLLRGETAEAARRLQIAGGWRMALALGAVLGLASLGATMLLVALRRSRASADAALEGTRAAEAEAISAGARATEATARASGVFATAPLGLAVLDADLRFLAINPWLAEAQEGQTKAQIGMTVADLAPDLAEQLDQPFREALANPGLLREIVVARNIGATTRHWRVLHRAEQAGYTVTLTIAVQDITDQRALEGERDLLLFELKHRVKNVLATVQALAGQTWAGADGNGERFIEAFGARLRAMARAQDMLNSGGWTTSTLNDTVSAALGPWGEAVVAAGEGGDALLGPQQAMMVVLALHELATNAAKYGAMSVTGGQVTLSWLTTDDGDVLLDWQERGGPPVAPPPGRRGFGSALIQAAFARYDGQDAAVFDFAPEGLSVRMRLTPNGGSEGTGS</sequence>
<dbReference type="Pfam" id="PF05227">
    <property type="entry name" value="CHASE3"/>
    <property type="match status" value="1"/>
</dbReference>
<evidence type="ECO:0000313" key="12">
    <source>
        <dbReference type="Proteomes" id="UP000249688"/>
    </source>
</evidence>
<feature type="transmembrane region" description="Helical" evidence="9">
    <location>
        <begin position="41"/>
        <end position="63"/>
    </location>
</feature>
<keyword evidence="9" id="KW-0472">Membrane</keyword>
<dbReference type="RefSeq" id="WP_111400212.1">
    <property type="nucleotide sequence ID" value="NZ_QKYU01000032.1"/>
</dbReference>
<protein>
    <recommendedName>
        <fullName evidence="2">histidine kinase</fullName>
        <ecNumber evidence="2">2.7.13.3</ecNumber>
    </recommendedName>
</protein>
<keyword evidence="9" id="KW-0812">Transmembrane</keyword>
<dbReference type="PANTHER" id="PTHR41523:SF7">
    <property type="entry name" value="HISTIDINE KINASE"/>
    <property type="match status" value="1"/>
</dbReference>
<dbReference type="InterPro" id="IPR007891">
    <property type="entry name" value="CHASE3"/>
</dbReference>
<dbReference type="EMBL" id="QKYU01000032">
    <property type="protein sequence ID" value="PZW38945.1"/>
    <property type="molecule type" value="Genomic_DNA"/>
</dbReference>
<keyword evidence="9" id="KW-1133">Transmembrane helix</keyword>
<feature type="transmembrane region" description="Helical" evidence="9">
    <location>
        <begin position="211"/>
        <end position="233"/>
    </location>
</feature>
<dbReference type="CDD" id="cd19410">
    <property type="entry name" value="HK9-like_sensor"/>
    <property type="match status" value="1"/>
</dbReference>
<comment type="catalytic activity">
    <reaction evidence="1">
        <text>ATP + protein L-histidine = ADP + protein N-phospho-L-histidine.</text>
        <dbReference type="EC" id="2.7.13.3"/>
    </reaction>
</comment>
<dbReference type="Gene3D" id="3.30.565.10">
    <property type="entry name" value="Histidine kinase-like ATPase, C-terminal domain"/>
    <property type="match status" value="1"/>
</dbReference>
<proteinExistence type="predicted"/>
<dbReference type="InterPro" id="IPR013656">
    <property type="entry name" value="PAS_4"/>
</dbReference>
<comment type="caution">
    <text evidence="11">The sequence shown here is derived from an EMBL/GenBank/DDBJ whole genome shotgun (WGS) entry which is preliminary data.</text>
</comment>
<organism evidence="11 12">
    <name type="scientific">Humitalea rosea</name>
    <dbReference type="NCBI Taxonomy" id="990373"/>
    <lineage>
        <taxon>Bacteria</taxon>
        <taxon>Pseudomonadati</taxon>
        <taxon>Pseudomonadota</taxon>
        <taxon>Alphaproteobacteria</taxon>
        <taxon>Acetobacterales</taxon>
        <taxon>Roseomonadaceae</taxon>
        <taxon>Humitalea</taxon>
    </lineage>
</organism>
<dbReference type="EC" id="2.7.13.3" evidence="2"/>